<dbReference type="GO" id="GO:0004089">
    <property type="term" value="F:carbonate dehydratase activity"/>
    <property type="evidence" value="ECO:0007669"/>
    <property type="project" value="InterPro"/>
</dbReference>
<dbReference type="GO" id="GO:0008270">
    <property type="term" value="F:zinc ion binding"/>
    <property type="evidence" value="ECO:0007669"/>
    <property type="project" value="InterPro"/>
</dbReference>
<dbReference type="Pfam" id="PF00484">
    <property type="entry name" value="Pro_CA"/>
    <property type="match status" value="1"/>
</dbReference>
<reference evidence="5 6" key="1">
    <citation type="submission" date="2023-05" db="EMBL/GenBank/DDBJ databases">
        <title>Glutamicibacter sp. B1, complete genome.</title>
        <authorList>
            <person name="Long Y.H."/>
            <person name="Fang T."/>
            <person name="Li X.Y."/>
        </authorList>
    </citation>
    <scope>NUCLEOTIDE SEQUENCE [LARGE SCALE GENOMIC DNA]</scope>
    <source>
        <strain evidence="5 6">B1</strain>
    </source>
</reference>
<dbReference type="EMBL" id="CP125942">
    <property type="protein sequence ID" value="XAO45772.1"/>
    <property type="molecule type" value="Genomic_DNA"/>
</dbReference>
<evidence type="ECO:0000256" key="2">
    <source>
        <dbReference type="ARBA" id="ARBA00024993"/>
    </source>
</evidence>
<proteinExistence type="inferred from homology"/>
<comment type="similarity">
    <text evidence="1">Belongs to the beta-class carbonic anhydrase family.</text>
</comment>
<organism evidence="5 6">
    <name type="scientific">Glutamicibacter ectropisis</name>
    <dbReference type="NCBI Taxonomy" id="3046593"/>
    <lineage>
        <taxon>Bacteria</taxon>
        <taxon>Bacillati</taxon>
        <taxon>Actinomycetota</taxon>
        <taxon>Actinomycetes</taxon>
        <taxon>Micrococcales</taxon>
        <taxon>Micrococcaceae</taxon>
        <taxon>Glutamicibacter</taxon>
    </lineage>
</organism>
<feature type="binding site" evidence="3">
    <location>
        <position position="154"/>
    </location>
    <ligand>
        <name>Zn(2+)</name>
        <dbReference type="ChEBI" id="CHEBI:29105"/>
    </ligand>
</feature>
<dbReference type="PANTHER" id="PTHR11002">
    <property type="entry name" value="CARBONIC ANHYDRASE"/>
    <property type="match status" value="1"/>
</dbReference>
<evidence type="ECO:0000256" key="1">
    <source>
        <dbReference type="ARBA" id="ARBA00006217"/>
    </source>
</evidence>
<feature type="chain" id="PRO_5043683309" evidence="4">
    <location>
        <begin position="37"/>
        <end position="254"/>
    </location>
</feature>
<keyword evidence="3" id="KW-0479">Metal-binding</keyword>
<evidence type="ECO:0000256" key="4">
    <source>
        <dbReference type="SAM" id="SignalP"/>
    </source>
</evidence>
<keyword evidence="3" id="KW-0862">Zinc</keyword>
<protein>
    <submittedName>
        <fullName evidence="5">Carbonic anhydrase</fullName>
    </submittedName>
</protein>
<dbReference type="InterPro" id="IPR006311">
    <property type="entry name" value="TAT_signal"/>
</dbReference>
<comment type="function">
    <text evidence="2">Catalyzes the reversible hydration of carbon dioxide to form bicarbonate.</text>
</comment>
<evidence type="ECO:0000256" key="3">
    <source>
        <dbReference type="PIRSR" id="PIRSR601765-1"/>
    </source>
</evidence>
<name>A0AAU6WE15_9MICC</name>
<feature type="signal peptide" evidence="4">
    <location>
        <begin position="1"/>
        <end position="36"/>
    </location>
</feature>
<feature type="binding site" evidence="3">
    <location>
        <position position="157"/>
    </location>
    <ligand>
        <name>Zn(2+)</name>
        <dbReference type="ChEBI" id="CHEBI:29105"/>
    </ligand>
</feature>
<dbReference type="PROSITE" id="PS51318">
    <property type="entry name" value="TAT"/>
    <property type="match status" value="1"/>
</dbReference>
<dbReference type="SMART" id="SM00947">
    <property type="entry name" value="Pro_CA"/>
    <property type="match status" value="1"/>
</dbReference>
<dbReference type="PANTHER" id="PTHR11002:SF79">
    <property type="entry name" value="CARBONIC ANHYDRASE 2"/>
    <property type="match status" value="1"/>
</dbReference>
<keyword evidence="6" id="KW-1185">Reference proteome</keyword>
<feature type="binding site" evidence="3">
    <location>
        <position position="100"/>
    </location>
    <ligand>
        <name>Zn(2+)</name>
        <dbReference type="ChEBI" id="CHEBI:29105"/>
    </ligand>
</feature>
<dbReference type="KEGG" id="gey:QMQ05_15775"/>
<evidence type="ECO:0000313" key="5">
    <source>
        <dbReference type="EMBL" id="XAO45772.1"/>
    </source>
</evidence>
<dbReference type="InterPro" id="IPR001765">
    <property type="entry name" value="Carbonic_anhydrase"/>
</dbReference>
<evidence type="ECO:0000313" key="6">
    <source>
        <dbReference type="Proteomes" id="UP001486888"/>
    </source>
</evidence>
<dbReference type="Proteomes" id="UP001486888">
    <property type="component" value="Chromosome"/>
</dbReference>
<dbReference type="InterPro" id="IPR036874">
    <property type="entry name" value="Carbonic_anhydrase_sf"/>
</dbReference>
<feature type="binding site" evidence="3">
    <location>
        <position position="102"/>
    </location>
    <ligand>
        <name>Zn(2+)</name>
        <dbReference type="ChEBI" id="CHEBI:29105"/>
    </ligand>
</feature>
<gene>
    <name evidence="5" type="ORF">QMQ05_15775</name>
</gene>
<sequence length="254" mass="27041">MPQPIDSVVNTSATSRRKLIAGATGLLALARLSACANEKTVQAATAKHVSAPKTSDDVLIELTEGNKRFVAGQVQRPNQDSHRRDEQAEHQSPFALVHGCVDSRVTPEMLFDKGIGDLFVTRTAGAVLDDTLVGSMEFAVSAPYSVPLLVILGHTACGAVTGTLKAMEANPEDPALPGEMDDFAEQIAPVARRQKVSGFGSEAVDQVVKANALAVARQLVERSAIISKAVEEKRTRIVPALYDLESGEVSWLEA</sequence>
<keyword evidence="4" id="KW-0732">Signal</keyword>
<dbReference type="Gene3D" id="3.40.1050.10">
    <property type="entry name" value="Carbonic anhydrase"/>
    <property type="match status" value="1"/>
</dbReference>
<dbReference type="AlphaFoldDB" id="A0AAU6WE15"/>
<accession>A0AAU6WE15</accession>
<comment type="cofactor">
    <cofactor evidence="3">
        <name>Zn(2+)</name>
        <dbReference type="ChEBI" id="CHEBI:29105"/>
    </cofactor>
    <text evidence="3">Binds 1 zinc ion per subunit.</text>
</comment>
<dbReference type="SUPFAM" id="SSF53056">
    <property type="entry name" value="beta-carbonic anhydrase, cab"/>
    <property type="match status" value="1"/>
</dbReference>
<dbReference type="RefSeq" id="WP_345471568.1">
    <property type="nucleotide sequence ID" value="NZ_CP125942.1"/>
</dbReference>